<evidence type="ECO:0000256" key="1">
    <source>
        <dbReference type="SAM" id="Phobius"/>
    </source>
</evidence>
<keyword evidence="3" id="KW-1185">Reference proteome</keyword>
<protein>
    <submittedName>
        <fullName evidence="2">Uncharacterized protein</fullName>
    </submittedName>
</protein>
<dbReference type="InterPro" id="IPR023352">
    <property type="entry name" value="MAPEG-like_dom_sf"/>
</dbReference>
<keyword evidence="1" id="KW-0812">Transmembrane</keyword>
<evidence type="ECO:0000313" key="2">
    <source>
        <dbReference type="EMBL" id="KAL1520909.1"/>
    </source>
</evidence>
<feature type="transmembrane region" description="Helical" evidence="1">
    <location>
        <begin position="159"/>
        <end position="182"/>
    </location>
</feature>
<keyword evidence="1" id="KW-1133">Transmembrane helix</keyword>
<organism evidence="2 3">
    <name type="scientific">Prymnesium parvum</name>
    <name type="common">Toxic golden alga</name>
    <dbReference type="NCBI Taxonomy" id="97485"/>
    <lineage>
        <taxon>Eukaryota</taxon>
        <taxon>Haptista</taxon>
        <taxon>Haptophyta</taxon>
        <taxon>Prymnesiophyceae</taxon>
        <taxon>Prymnesiales</taxon>
        <taxon>Prymnesiaceae</taxon>
        <taxon>Prymnesium</taxon>
    </lineage>
</organism>
<name>A0AB34JHA6_PRYPA</name>
<accession>A0AB34JHA6</accession>
<comment type="caution">
    <text evidence="2">The sequence shown here is derived from an EMBL/GenBank/DDBJ whole genome shotgun (WGS) entry which is preliminary data.</text>
</comment>
<feature type="transmembrane region" description="Helical" evidence="1">
    <location>
        <begin position="68"/>
        <end position="91"/>
    </location>
</feature>
<evidence type="ECO:0000313" key="3">
    <source>
        <dbReference type="Proteomes" id="UP001515480"/>
    </source>
</evidence>
<dbReference type="AlphaFoldDB" id="A0AB34JHA6"/>
<dbReference type="Gene3D" id="1.20.120.550">
    <property type="entry name" value="Membrane associated eicosanoid/glutathione metabolism-like domain"/>
    <property type="match status" value="1"/>
</dbReference>
<dbReference type="SUPFAM" id="SSF161084">
    <property type="entry name" value="MAPEG domain-like"/>
    <property type="match status" value="1"/>
</dbReference>
<proteinExistence type="predicted"/>
<feature type="transmembrane region" description="Helical" evidence="1">
    <location>
        <begin position="36"/>
        <end position="56"/>
    </location>
</feature>
<gene>
    <name evidence="2" type="ORF">AB1Y20_022469</name>
</gene>
<keyword evidence="1" id="KW-0472">Membrane</keyword>
<sequence>MADEFAGRDAMGLQKDQKPQSEAEARASYFRLFSKLIGLQAPLLCWSIYAVSVYLLPGGDVVAAKLAFIHRYSLGSIFAAWFAVYLVRIYASINANGARAPVRLDRPDQHVYKIMARDGPLVDAPYVMMASTGAAGRFNRAQRAAFNMDESLPTSLTGLLLQTCVFGAVGLFPALLYAYGAAKFCDAYKESSGARSSGFMPRVIAESLSAGMVGVCAIKGMMGPLVPF</sequence>
<reference evidence="2 3" key="1">
    <citation type="journal article" date="2024" name="Science">
        <title>Giant polyketide synthase enzymes in the biosynthesis of giant marine polyether toxins.</title>
        <authorList>
            <person name="Fallon T.R."/>
            <person name="Shende V.V."/>
            <person name="Wierzbicki I.H."/>
            <person name="Pendleton A.L."/>
            <person name="Watervoot N.F."/>
            <person name="Auber R.P."/>
            <person name="Gonzalez D.J."/>
            <person name="Wisecaver J.H."/>
            <person name="Moore B.S."/>
        </authorList>
    </citation>
    <scope>NUCLEOTIDE SEQUENCE [LARGE SCALE GENOMIC DNA]</scope>
    <source>
        <strain evidence="2 3">12B1</strain>
    </source>
</reference>
<dbReference type="EMBL" id="JBGBPQ010000008">
    <property type="protein sequence ID" value="KAL1520909.1"/>
    <property type="molecule type" value="Genomic_DNA"/>
</dbReference>
<dbReference type="Proteomes" id="UP001515480">
    <property type="component" value="Unassembled WGS sequence"/>
</dbReference>